<protein>
    <recommendedName>
        <fullName evidence="4">DUF378 domain-containing protein</fullName>
    </recommendedName>
</protein>
<feature type="transmembrane region" description="Helical" evidence="1">
    <location>
        <begin position="40"/>
        <end position="60"/>
    </location>
</feature>
<sequence length="92" mass="9768">MGGIFWVGKVLLIVGGLNWGLVGLGALLGSMESWNVINMLLGSVPVLESIVYILVGVAAVKKIFMSHWGRCRGCKDGVCTVCMDEKAQGSVQ</sequence>
<dbReference type="PANTHER" id="PTHR37304">
    <property type="entry name" value="MEMBRANE PROTEIN-RELATED"/>
    <property type="match status" value="1"/>
</dbReference>
<organism evidence="2 3">
    <name type="scientific">Candidatus Nomurabacteria bacterium RIFCSPHIGHO2_02_FULL_41_18</name>
    <dbReference type="NCBI Taxonomy" id="1801754"/>
    <lineage>
        <taxon>Bacteria</taxon>
        <taxon>Candidatus Nomuraibacteriota</taxon>
    </lineage>
</organism>
<proteinExistence type="predicted"/>
<dbReference type="EMBL" id="MFUE01000009">
    <property type="protein sequence ID" value="OGI77826.1"/>
    <property type="molecule type" value="Genomic_DNA"/>
</dbReference>
<dbReference type="STRING" id="1801754.A3D42_01270"/>
<reference evidence="2 3" key="1">
    <citation type="journal article" date="2016" name="Nat. Commun.">
        <title>Thousands of microbial genomes shed light on interconnected biogeochemical processes in an aquifer system.</title>
        <authorList>
            <person name="Anantharaman K."/>
            <person name="Brown C.T."/>
            <person name="Hug L.A."/>
            <person name="Sharon I."/>
            <person name="Castelle C.J."/>
            <person name="Probst A.J."/>
            <person name="Thomas B.C."/>
            <person name="Singh A."/>
            <person name="Wilkins M.J."/>
            <person name="Karaoz U."/>
            <person name="Brodie E.L."/>
            <person name="Williams K.H."/>
            <person name="Hubbard S.S."/>
            <person name="Banfield J.F."/>
        </authorList>
    </citation>
    <scope>NUCLEOTIDE SEQUENCE [LARGE SCALE GENOMIC DNA]</scope>
</reference>
<evidence type="ECO:0000313" key="2">
    <source>
        <dbReference type="EMBL" id="OGI77826.1"/>
    </source>
</evidence>
<evidence type="ECO:0000256" key="1">
    <source>
        <dbReference type="SAM" id="Phobius"/>
    </source>
</evidence>
<gene>
    <name evidence="2" type="ORF">A3D42_01270</name>
</gene>
<evidence type="ECO:0008006" key="4">
    <source>
        <dbReference type="Google" id="ProtNLM"/>
    </source>
</evidence>
<dbReference type="Pfam" id="PF04070">
    <property type="entry name" value="DUF378"/>
    <property type="match status" value="1"/>
</dbReference>
<dbReference type="InterPro" id="IPR007211">
    <property type="entry name" value="DUF378"/>
</dbReference>
<comment type="caution">
    <text evidence="2">The sequence shown here is derived from an EMBL/GenBank/DDBJ whole genome shotgun (WGS) entry which is preliminary data.</text>
</comment>
<dbReference type="Proteomes" id="UP000177777">
    <property type="component" value="Unassembled WGS sequence"/>
</dbReference>
<dbReference type="AlphaFoldDB" id="A0A1F6W7S4"/>
<dbReference type="PANTHER" id="PTHR37304:SF1">
    <property type="entry name" value="MEMBRANE PROTEIN"/>
    <property type="match status" value="1"/>
</dbReference>
<accession>A0A1F6W7S4</accession>
<feature type="transmembrane region" description="Helical" evidence="1">
    <location>
        <begin position="7"/>
        <end position="28"/>
    </location>
</feature>
<name>A0A1F6W7S4_9BACT</name>
<keyword evidence="1" id="KW-0472">Membrane</keyword>
<evidence type="ECO:0000313" key="3">
    <source>
        <dbReference type="Proteomes" id="UP000177777"/>
    </source>
</evidence>
<keyword evidence="1" id="KW-0812">Transmembrane</keyword>
<keyword evidence="1" id="KW-1133">Transmembrane helix</keyword>